<keyword evidence="1" id="KW-0547">Nucleotide-binding</keyword>
<evidence type="ECO:0000256" key="2">
    <source>
        <dbReference type="ARBA" id="ARBA00022840"/>
    </source>
</evidence>
<reference evidence="5" key="1">
    <citation type="submission" date="2020-05" db="EMBL/GenBank/DDBJ databases">
        <title>Phylogenomic resolution of chytrid fungi.</title>
        <authorList>
            <person name="Stajich J.E."/>
            <person name="Amses K."/>
            <person name="Simmons R."/>
            <person name="Seto K."/>
            <person name="Myers J."/>
            <person name="Bonds A."/>
            <person name="Quandt C.A."/>
            <person name="Barry K."/>
            <person name="Liu P."/>
            <person name="Grigoriev I."/>
            <person name="Longcore J.E."/>
            <person name="James T.Y."/>
        </authorList>
    </citation>
    <scope>NUCLEOTIDE SEQUENCE</scope>
    <source>
        <strain evidence="5">JEL0379</strain>
    </source>
</reference>
<dbReference type="Pfam" id="PF19568">
    <property type="entry name" value="Spore_III_AA"/>
    <property type="match status" value="1"/>
</dbReference>
<evidence type="ECO:0000313" key="6">
    <source>
        <dbReference type="Proteomes" id="UP001212152"/>
    </source>
</evidence>
<dbReference type="InterPro" id="IPR045735">
    <property type="entry name" value="Spore_III_AA_AAA+_ATPase"/>
</dbReference>
<dbReference type="Proteomes" id="UP001212152">
    <property type="component" value="Unassembled WGS sequence"/>
</dbReference>
<proteinExistence type="predicted"/>
<feature type="domain" description="AAA+ ATPase" evidence="4">
    <location>
        <begin position="368"/>
        <end position="507"/>
    </location>
</feature>
<dbReference type="SMART" id="SM00382">
    <property type="entry name" value="AAA"/>
    <property type="match status" value="1"/>
</dbReference>
<dbReference type="Gene3D" id="3.40.50.300">
    <property type="entry name" value="P-loop containing nucleotide triphosphate hydrolases"/>
    <property type="match status" value="1"/>
</dbReference>
<keyword evidence="6" id="KW-1185">Reference proteome</keyword>
<dbReference type="InterPro" id="IPR027417">
    <property type="entry name" value="P-loop_NTPase"/>
</dbReference>
<gene>
    <name evidence="5" type="ORF">HDU87_008645</name>
</gene>
<name>A0AAD5TF36_9FUNG</name>
<dbReference type="GO" id="GO:0005524">
    <property type="term" value="F:ATP binding"/>
    <property type="evidence" value="ECO:0007669"/>
    <property type="project" value="UniProtKB-KW"/>
</dbReference>
<evidence type="ECO:0000259" key="4">
    <source>
        <dbReference type="SMART" id="SM00382"/>
    </source>
</evidence>
<organism evidence="5 6">
    <name type="scientific">Geranomyces variabilis</name>
    <dbReference type="NCBI Taxonomy" id="109894"/>
    <lineage>
        <taxon>Eukaryota</taxon>
        <taxon>Fungi</taxon>
        <taxon>Fungi incertae sedis</taxon>
        <taxon>Chytridiomycota</taxon>
        <taxon>Chytridiomycota incertae sedis</taxon>
        <taxon>Chytridiomycetes</taxon>
        <taxon>Spizellomycetales</taxon>
        <taxon>Powellomycetaceae</taxon>
        <taxon>Geranomyces</taxon>
    </lineage>
</organism>
<evidence type="ECO:0000256" key="1">
    <source>
        <dbReference type="ARBA" id="ARBA00022741"/>
    </source>
</evidence>
<feature type="compositionally biased region" description="Basic and acidic residues" evidence="3">
    <location>
        <begin position="103"/>
        <end position="116"/>
    </location>
</feature>
<keyword evidence="2" id="KW-0067">ATP-binding</keyword>
<dbReference type="InterPro" id="IPR003593">
    <property type="entry name" value="AAA+_ATPase"/>
</dbReference>
<accession>A0AAD5TF36</accession>
<protein>
    <recommendedName>
        <fullName evidence="4">AAA+ ATPase domain-containing protein</fullName>
    </recommendedName>
</protein>
<comment type="caution">
    <text evidence="5">The sequence shown here is derived from an EMBL/GenBank/DDBJ whole genome shotgun (WGS) entry which is preliminary data.</text>
</comment>
<dbReference type="SUPFAM" id="SSF52540">
    <property type="entry name" value="P-loop containing nucleoside triphosphate hydrolases"/>
    <property type="match status" value="1"/>
</dbReference>
<feature type="region of interest" description="Disordered" evidence="3">
    <location>
        <begin position="97"/>
        <end position="119"/>
    </location>
</feature>
<sequence>MAEKLPYVNMSCNLSAVSEYCIGRDMRFKEWFVQQQALVPGRQKKSFAGLMNWWLKEGHVSDKDWFVEKSEKGFTLYHLTGPTAVVQEAAARAESARAAAEADAARREEEGKKKEAVDDDFEDEDLEYHPQDIESGEPVGLGFDDKFKAERKAILSGSGTTEASRQAPRQLTRDEIEAKRAAFLALPTAERYQRLSAMSDAEHQVSVPFRNKASTTHSAAVFESADPNISYRVPFRPPICVRADGLDAVIGRLPEDMQGVLKALVPTPEDINEIRLIAGYSAIAKVGQGEDARELLFSEKLSAQDLAAVAGDLKFDDLERAALPSQLHRFSRWQGPGAGDEGAMYGLVMRVGKTVTGLAYAFADILSRSKSVLILAPPGYGKTTLLRDIIRLVSMFHRNLTGIIVDRSDEIGGASNTPHPSLPGRMLRVRLYGKTPGRALEQAFRNGSPGIIFCDEMATKEEAEALVFASQAGTRVIATAHGDLGKFVMSKPLASLSGSVQASTISDDAANQLVNFSKMRLDRSTDPIFDALIEMTSTRSWNLFPRMTNLFPRMTKAIDQTIHKESLTFEKRWINENGVLMCQKMTRRFH</sequence>
<dbReference type="PANTHER" id="PTHR20953">
    <property type="entry name" value="KINASE-RELATED"/>
    <property type="match status" value="1"/>
</dbReference>
<dbReference type="PANTHER" id="PTHR20953:SF3">
    <property type="entry name" value="P-LOOP CONTAINING NUCLEOSIDE TRIPHOSPHATE HYDROLASES SUPERFAMILY PROTEIN"/>
    <property type="match status" value="1"/>
</dbReference>
<evidence type="ECO:0000256" key="3">
    <source>
        <dbReference type="SAM" id="MobiDB-lite"/>
    </source>
</evidence>
<dbReference type="EMBL" id="JADGJQ010000090">
    <property type="protein sequence ID" value="KAJ3170943.1"/>
    <property type="molecule type" value="Genomic_DNA"/>
</dbReference>
<evidence type="ECO:0000313" key="5">
    <source>
        <dbReference type="EMBL" id="KAJ3170943.1"/>
    </source>
</evidence>
<dbReference type="AlphaFoldDB" id="A0AAD5TF36"/>